<dbReference type="InterPro" id="IPR036412">
    <property type="entry name" value="HAD-like_sf"/>
</dbReference>
<dbReference type="SFLD" id="SFLDG01129">
    <property type="entry name" value="C1.5:_HAD__Beta-PGM__Phosphata"/>
    <property type="match status" value="1"/>
</dbReference>
<dbReference type="AlphaFoldDB" id="A0A9D2DIZ8"/>
<dbReference type="PANTHER" id="PTHR43481:SF4">
    <property type="entry name" value="GLYCEROL-1-PHOSPHATE PHOSPHOHYDROLASE 1-RELATED"/>
    <property type="match status" value="1"/>
</dbReference>
<dbReference type="SFLD" id="SFLDG01135">
    <property type="entry name" value="C1.5.6:_HAD__Beta-PGM__Phospha"/>
    <property type="match status" value="1"/>
</dbReference>
<organism evidence="1 2">
    <name type="scientific">Candidatus Olsenella stercoravium</name>
    <dbReference type="NCBI Taxonomy" id="2838713"/>
    <lineage>
        <taxon>Bacteria</taxon>
        <taxon>Bacillati</taxon>
        <taxon>Actinomycetota</taxon>
        <taxon>Coriobacteriia</taxon>
        <taxon>Coriobacteriales</taxon>
        <taxon>Atopobiaceae</taxon>
        <taxon>Olsenella</taxon>
    </lineage>
</organism>
<dbReference type="InterPro" id="IPR023198">
    <property type="entry name" value="PGP-like_dom2"/>
</dbReference>
<dbReference type="InterPro" id="IPR051806">
    <property type="entry name" value="HAD-like_SPP"/>
</dbReference>
<evidence type="ECO:0000313" key="1">
    <source>
        <dbReference type="EMBL" id="HIZ17891.1"/>
    </source>
</evidence>
<name>A0A9D2DIZ8_9ACTN</name>
<evidence type="ECO:0000313" key="2">
    <source>
        <dbReference type="Proteomes" id="UP000824029"/>
    </source>
</evidence>
<dbReference type="GO" id="GO:0050308">
    <property type="term" value="F:sugar-phosphatase activity"/>
    <property type="evidence" value="ECO:0007669"/>
    <property type="project" value="TreeGrafter"/>
</dbReference>
<dbReference type="Gene3D" id="3.40.50.1000">
    <property type="entry name" value="HAD superfamily/HAD-like"/>
    <property type="match status" value="1"/>
</dbReference>
<comment type="caution">
    <text evidence="1">The sequence shown here is derived from an EMBL/GenBank/DDBJ whole genome shotgun (WGS) entry which is preliminary data.</text>
</comment>
<dbReference type="PANTHER" id="PTHR43481">
    <property type="entry name" value="FRUCTOSE-1-PHOSPHATE PHOSPHATASE"/>
    <property type="match status" value="1"/>
</dbReference>
<sequence>MIRAVIFDMDGVLVRSEQFYNQRRSDFLRLHGMELPAGFDATGSNDRAVWRALVPGDEALRERLRLKYLTYAREHRPPWRELLAPGVRETLAALRGRGVATAICSSSRRAFVEDFVATAGIGELLDALVTGDDCAALKPDPEPYRCSMARLGVSPDETVVVEDSPIGIRAGRAAGAYVCAVRQEAGVPLDQGEADCVIDGLREVLALLG</sequence>
<dbReference type="InterPro" id="IPR023214">
    <property type="entry name" value="HAD_sf"/>
</dbReference>
<protein>
    <submittedName>
        <fullName evidence="1">HAD family phosphatase</fullName>
    </submittedName>
</protein>
<dbReference type="SFLD" id="SFLDS00003">
    <property type="entry name" value="Haloacid_Dehalogenase"/>
    <property type="match status" value="1"/>
</dbReference>
<proteinExistence type="predicted"/>
<dbReference type="PRINTS" id="PR00413">
    <property type="entry name" value="HADHALOGNASE"/>
</dbReference>
<dbReference type="SUPFAM" id="SSF56784">
    <property type="entry name" value="HAD-like"/>
    <property type="match status" value="1"/>
</dbReference>
<dbReference type="Pfam" id="PF00702">
    <property type="entry name" value="Hydrolase"/>
    <property type="match status" value="1"/>
</dbReference>
<dbReference type="Proteomes" id="UP000824029">
    <property type="component" value="Unassembled WGS sequence"/>
</dbReference>
<dbReference type="NCBIfam" id="TIGR01509">
    <property type="entry name" value="HAD-SF-IA-v3"/>
    <property type="match status" value="1"/>
</dbReference>
<dbReference type="Gene3D" id="1.10.150.240">
    <property type="entry name" value="Putative phosphatase, domain 2"/>
    <property type="match status" value="1"/>
</dbReference>
<dbReference type="EMBL" id="DXBZ01000042">
    <property type="protein sequence ID" value="HIZ17891.1"/>
    <property type="molecule type" value="Genomic_DNA"/>
</dbReference>
<reference evidence="1" key="2">
    <citation type="submission" date="2021-04" db="EMBL/GenBank/DDBJ databases">
        <authorList>
            <person name="Gilroy R."/>
        </authorList>
    </citation>
    <scope>NUCLEOTIDE SEQUENCE</scope>
    <source>
        <strain evidence="1">ChiHecolR3B27-1887</strain>
    </source>
</reference>
<gene>
    <name evidence="1" type="ORF">IAA22_02100</name>
</gene>
<dbReference type="InterPro" id="IPR006439">
    <property type="entry name" value="HAD-SF_hydro_IA"/>
</dbReference>
<accession>A0A9D2DIZ8</accession>
<reference evidence="1" key="1">
    <citation type="journal article" date="2021" name="PeerJ">
        <title>Extensive microbial diversity within the chicken gut microbiome revealed by metagenomics and culture.</title>
        <authorList>
            <person name="Gilroy R."/>
            <person name="Ravi A."/>
            <person name="Getino M."/>
            <person name="Pursley I."/>
            <person name="Horton D.L."/>
            <person name="Alikhan N.F."/>
            <person name="Baker D."/>
            <person name="Gharbi K."/>
            <person name="Hall N."/>
            <person name="Watson M."/>
            <person name="Adriaenssens E.M."/>
            <person name="Foster-Nyarko E."/>
            <person name="Jarju S."/>
            <person name="Secka A."/>
            <person name="Antonio M."/>
            <person name="Oren A."/>
            <person name="Chaudhuri R.R."/>
            <person name="La Ragione R."/>
            <person name="Hildebrand F."/>
            <person name="Pallen M.J."/>
        </authorList>
    </citation>
    <scope>NUCLEOTIDE SEQUENCE</scope>
    <source>
        <strain evidence="1">ChiHecolR3B27-1887</strain>
    </source>
</reference>